<evidence type="ECO:0008006" key="3">
    <source>
        <dbReference type="Google" id="ProtNLM"/>
    </source>
</evidence>
<gene>
    <name evidence="1" type="ORF">AAF712_014413</name>
</gene>
<dbReference type="InterPro" id="IPR032675">
    <property type="entry name" value="LRR_dom_sf"/>
</dbReference>
<proteinExistence type="predicted"/>
<dbReference type="Gene3D" id="3.80.10.10">
    <property type="entry name" value="Ribonuclease Inhibitor"/>
    <property type="match status" value="1"/>
</dbReference>
<keyword evidence="2" id="KW-1185">Reference proteome</keyword>
<evidence type="ECO:0000313" key="2">
    <source>
        <dbReference type="Proteomes" id="UP001437256"/>
    </source>
</evidence>
<evidence type="ECO:0000313" key="1">
    <source>
        <dbReference type="EMBL" id="KAL0058875.1"/>
    </source>
</evidence>
<protein>
    <recommendedName>
        <fullName evidence="3">F-box domain-containing protein</fullName>
    </recommendedName>
</protein>
<dbReference type="EMBL" id="JBBXMP010000267">
    <property type="protein sequence ID" value="KAL0058875.1"/>
    <property type="molecule type" value="Genomic_DNA"/>
</dbReference>
<accession>A0ABR2ZB37</accession>
<dbReference type="Proteomes" id="UP001437256">
    <property type="component" value="Unassembled WGS sequence"/>
</dbReference>
<comment type="caution">
    <text evidence="1">The sequence shown here is derived from an EMBL/GenBank/DDBJ whole genome shotgun (WGS) entry which is preliminary data.</text>
</comment>
<reference evidence="1 2" key="1">
    <citation type="submission" date="2024-05" db="EMBL/GenBank/DDBJ databases">
        <title>A draft genome resource for the thread blight pathogen Marasmius tenuissimus strain MS-2.</title>
        <authorList>
            <person name="Yulfo-Soto G.E."/>
            <person name="Baruah I.K."/>
            <person name="Amoako-Attah I."/>
            <person name="Bukari Y."/>
            <person name="Meinhardt L.W."/>
            <person name="Bailey B.A."/>
            <person name="Cohen S.P."/>
        </authorList>
    </citation>
    <scope>NUCLEOTIDE SEQUENCE [LARGE SCALE GENOMIC DNA]</scope>
    <source>
        <strain evidence="1 2">MS-2</strain>
    </source>
</reference>
<sequence>MSPHSPFSSVLCTNYAPTQGERQQIKSILLEPVQELERLDQQILRLQAQRAELKSFIDNHQALLSPSRKMPEELWREVFSWLRLLPQEVDLIPCRKTTTPLSLTAVCRQWYAVATSTPQLWRSISVGIPKSNSWFRIEMRPLGNGSQQGVTSWLKQSGTLPLDLSLYGEGDSVTKIAQTFVHFSRRWKSLNLVDVGKEGVELLAGADAPLLEAIFLISKRRLDSSQAAGLFQCLAKHPRLHTLSLHIQFDITIMMNTTTQWSHLTTLYLSIFFNDPPAAHIIVTLANLCPLLSTCIMRCISTPGNRVIPEAPIHAPILWPHIQKLDLSFWIGTLARRNIAPDLSSVSRALDAITTPALTDLAFIFGAHQAASPSTTLLFVPPFHHFLKRSGCNGFLVCLTVELLWGVDSVLGLLATVPSLKTLRIMYASDMEASDEGRFMHSLTSREICPALESIEVLNFSASQADVILELLEARRRGLAHNTFCLSVKSLRPPGTPMKDSERLDHDLALQPTLDRLKQQGVVVV</sequence>
<dbReference type="Gene3D" id="1.20.1280.50">
    <property type="match status" value="1"/>
</dbReference>
<organism evidence="1 2">
    <name type="scientific">Marasmius tenuissimus</name>
    <dbReference type="NCBI Taxonomy" id="585030"/>
    <lineage>
        <taxon>Eukaryota</taxon>
        <taxon>Fungi</taxon>
        <taxon>Dikarya</taxon>
        <taxon>Basidiomycota</taxon>
        <taxon>Agaricomycotina</taxon>
        <taxon>Agaricomycetes</taxon>
        <taxon>Agaricomycetidae</taxon>
        <taxon>Agaricales</taxon>
        <taxon>Marasmiineae</taxon>
        <taxon>Marasmiaceae</taxon>
        <taxon>Marasmius</taxon>
    </lineage>
</organism>
<name>A0ABR2ZB37_9AGAR</name>